<organism evidence="1 2">
    <name type="scientific">Cichorium intybus</name>
    <name type="common">Chicory</name>
    <dbReference type="NCBI Taxonomy" id="13427"/>
    <lineage>
        <taxon>Eukaryota</taxon>
        <taxon>Viridiplantae</taxon>
        <taxon>Streptophyta</taxon>
        <taxon>Embryophyta</taxon>
        <taxon>Tracheophyta</taxon>
        <taxon>Spermatophyta</taxon>
        <taxon>Magnoliopsida</taxon>
        <taxon>eudicotyledons</taxon>
        <taxon>Gunneridae</taxon>
        <taxon>Pentapetalae</taxon>
        <taxon>asterids</taxon>
        <taxon>campanulids</taxon>
        <taxon>Asterales</taxon>
        <taxon>Asteraceae</taxon>
        <taxon>Cichorioideae</taxon>
        <taxon>Cichorieae</taxon>
        <taxon>Cichoriinae</taxon>
        <taxon>Cichorium</taxon>
    </lineage>
</organism>
<gene>
    <name evidence="1" type="ORF">L2E82_08235</name>
</gene>
<dbReference type="Proteomes" id="UP001055811">
    <property type="component" value="Linkage Group LG02"/>
</dbReference>
<accession>A0ACB9G718</accession>
<proteinExistence type="predicted"/>
<dbReference type="EMBL" id="CM042010">
    <property type="protein sequence ID" value="KAI3778848.1"/>
    <property type="molecule type" value="Genomic_DNA"/>
</dbReference>
<comment type="caution">
    <text evidence="1">The sequence shown here is derived from an EMBL/GenBank/DDBJ whole genome shotgun (WGS) entry which is preliminary data.</text>
</comment>
<evidence type="ECO:0000313" key="2">
    <source>
        <dbReference type="Proteomes" id="UP001055811"/>
    </source>
</evidence>
<protein>
    <submittedName>
        <fullName evidence="1">Uncharacterized protein</fullName>
    </submittedName>
</protein>
<name>A0ACB9G718_CICIN</name>
<reference evidence="2" key="1">
    <citation type="journal article" date="2022" name="Mol. Ecol. Resour.">
        <title>The genomes of chicory, endive, great burdock and yacon provide insights into Asteraceae palaeo-polyploidization history and plant inulin production.</title>
        <authorList>
            <person name="Fan W."/>
            <person name="Wang S."/>
            <person name="Wang H."/>
            <person name="Wang A."/>
            <person name="Jiang F."/>
            <person name="Liu H."/>
            <person name="Zhao H."/>
            <person name="Xu D."/>
            <person name="Zhang Y."/>
        </authorList>
    </citation>
    <scope>NUCLEOTIDE SEQUENCE [LARGE SCALE GENOMIC DNA]</scope>
    <source>
        <strain evidence="2">cv. Punajuju</strain>
    </source>
</reference>
<evidence type="ECO:0000313" key="1">
    <source>
        <dbReference type="EMBL" id="KAI3778848.1"/>
    </source>
</evidence>
<sequence length="87" mass="9922">MVSHQDTTNKSTFLKASNSPVLEVGSSSDDGVLRPHHQEDSNQHEYNVEEVVRDDTLGGVKDDPYDFENAMSTWHLKSWLKFINEVM</sequence>
<keyword evidence="2" id="KW-1185">Reference proteome</keyword>
<reference evidence="1 2" key="2">
    <citation type="journal article" date="2022" name="Mol. Ecol. Resour.">
        <title>The genomes of chicory, endive, great burdock and yacon provide insights into Asteraceae paleo-polyploidization history and plant inulin production.</title>
        <authorList>
            <person name="Fan W."/>
            <person name="Wang S."/>
            <person name="Wang H."/>
            <person name="Wang A."/>
            <person name="Jiang F."/>
            <person name="Liu H."/>
            <person name="Zhao H."/>
            <person name="Xu D."/>
            <person name="Zhang Y."/>
        </authorList>
    </citation>
    <scope>NUCLEOTIDE SEQUENCE [LARGE SCALE GENOMIC DNA]</scope>
    <source>
        <strain evidence="2">cv. Punajuju</strain>
        <tissue evidence="1">Leaves</tissue>
    </source>
</reference>